<accession>A0A0F9MCB4</accession>
<reference evidence="2" key="1">
    <citation type="journal article" date="2015" name="Nature">
        <title>Complex archaea that bridge the gap between prokaryotes and eukaryotes.</title>
        <authorList>
            <person name="Spang A."/>
            <person name="Saw J.H."/>
            <person name="Jorgensen S.L."/>
            <person name="Zaremba-Niedzwiedzka K."/>
            <person name="Martijn J."/>
            <person name="Lind A.E."/>
            <person name="van Eijk R."/>
            <person name="Schleper C."/>
            <person name="Guy L."/>
            <person name="Ettema T.J."/>
        </authorList>
    </citation>
    <scope>NUCLEOTIDE SEQUENCE</scope>
</reference>
<dbReference type="PANTHER" id="PTHR42827">
    <property type="entry name" value="IRON-SULFUR CLUSTER-BINDING PROTEIN-RELATED"/>
    <property type="match status" value="1"/>
</dbReference>
<dbReference type="AlphaFoldDB" id="A0A0F9MCB4"/>
<dbReference type="InterPro" id="IPR017900">
    <property type="entry name" value="4Fe4S_Fe_S_CS"/>
</dbReference>
<comment type="caution">
    <text evidence="2">The sequence shown here is derived from an EMBL/GenBank/DDBJ whole genome shotgun (WGS) entry which is preliminary data.</text>
</comment>
<dbReference type="EMBL" id="LAZR01005035">
    <property type="protein sequence ID" value="KKN03414.1"/>
    <property type="molecule type" value="Genomic_DNA"/>
</dbReference>
<protein>
    <recommendedName>
        <fullName evidence="1">4Fe-4S ferredoxin-type domain-containing protein</fullName>
    </recommendedName>
</protein>
<proteinExistence type="predicted"/>
<sequence>MEEQKIIETENLRKYIKKLEIDIYGVCDMHLLKEMETGLPTDLKKFLIMFPYAIVLGVQYGKLRKKASGTESSLFLEDAAFSIMNYLENKGYRQLIIHTEDEFDPINRLGFMSLKILAKAAGFGWQGRSLLIISPNYGPLHRLIAILTDLQLQINQSIKNECGNCRKCIEACPQNALTLVSFNDHPSHREDVLDIKECLGDNGCLVCILSCPWLKKS</sequence>
<dbReference type="InterPro" id="IPR017896">
    <property type="entry name" value="4Fe4S_Fe-S-bd"/>
</dbReference>
<dbReference type="PROSITE" id="PS00198">
    <property type="entry name" value="4FE4S_FER_1"/>
    <property type="match status" value="1"/>
</dbReference>
<evidence type="ECO:0000259" key="1">
    <source>
        <dbReference type="PROSITE" id="PS51379"/>
    </source>
</evidence>
<dbReference type="Gene3D" id="3.30.70.20">
    <property type="match status" value="1"/>
</dbReference>
<evidence type="ECO:0000313" key="2">
    <source>
        <dbReference type="EMBL" id="KKN03414.1"/>
    </source>
</evidence>
<name>A0A0F9MCB4_9ZZZZ</name>
<dbReference type="PROSITE" id="PS51379">
    <property type="entry name" value="4FE4S_FER_2"/>
    <property type="match status" value="1"/>
</dbReference>
<organism evidence="2">
    <name type="scientific">marine sediment metagenome</name>
    <dbReference type="NCBI Taxonomy" id="412755"/>
    <lineage>
        <taxon>unclassified sequences</taxon>
        <taxon>metagenomes</taxon>
        <taxon>ecological metagenomes</taxon>
    </lineage>
</organism>
<feature type="domain" description="4Fe-4S ferredoxin-type" evidence="1">
    <location>
        <begin position="150"/>
        <end position="182"/>
    </location>
</feature>
<dbReference type="SUPFAM" id="SSF54862">
    <property type="entry name" value="4Fe-4S ferredoxins"/>
    <property type="match status" value="1"/>
</dbReference>
<dbReference type="PANTHER" id="PTHR42827:SF1">
    <property type="entry name" value="IRON-SULFUR CLUSTER-BINDING PROTEIN"/>
    <property type="match status" value="1"/>
</dbReference>
<dbReference type="Pfam" id="PF12838">
    <property type="entry name" value="Fer4_7"/>
    <property type="match status" value="1"/>
</dbReference>
<gene>
    <name evidence="2" type="ORF">LCGC14_1107850</name>
</gene>